<dbReference type="SUPFAM" id="SSF57535">
    <property type="entry name" value="Complement control module/SCR domain"/>
    <property type="match status" value="3"/>
</dbReference>
<evidence type="ECO:0000256" key="2">
    <source>
        <dbReference type="ARBA" id="ARBA00022692"/>
    </source>
</evidence>
<feature type="compositionally biased region" description="Low complexity" evidence="7">
    <location>
        <begin position="1631"/>
        <end position="1653"/>
    </location>
</feature>
<dbReference type="Pfam" id="PF00094">
    <property type="entry name" value="VWD"/>
    <property type="match status" value="1"/>
</dbReference>
<reference evidence="13 14" key="1">
    <citation type="submission" date="2020-06" db="EMBL/GenBank/DDBJ databases">
        <authorList>
            <person name="Li R."/>
            <person name="Bekaert M."/>
        </authorList>
    </citation>
    <scope>NUCLEOTIDE SEQUENCE [LARGE SCALE GENOMIC DNA]</scope>
    <source>
        <strain evidence="14">wild</strain>
    </source>
</reference>
<evidence type="ECO:0000256" key="4">
    <source>
        <dbReference type="ARBA" id="ARBA00023136"/>
    </source>
</evidence>
<feature type="compositionally biased region" description="Low complexity" evidence="7">
    <location>
        <begin position="1271"/>
        <end position="1281"/>
    </location>
</feature>
<evidence type="ECO:0000259" key="9">
    <source>
        <dbReference type="PROSITE" id="PS50856"/>
    </source>
</evidence>
<feature type="region of interest" description="Disordered" evidence="7">
    <location>
        <begin position="1403"/>
        <end position="1668"/>
    </location>
</feature>
<evidence type="ECO:0000256" key="5">
    <source>
        <dbReference type="ARBA" id="ARBA00023157"/>
    </source>
</evidence>
<gene>
    <name evidence="13" type="ORF">MCOR_26228</name>
</gene>
<accession>A0A6J8C6V9</accession>
<evidence type="ECO:0000313" key="13">
    <source>
        <dbReference type="EMBL" id="CAC5391206.1"/>
    </source>
</evidence>
<dbReference type="PANTHER" id="PTHR13802">
    <property type="entry name" value="MUCIN 4-RELATED"/>
    <property type="match status" value="1"/>
</dbReference>
<feature type="domain" description="NIDO" evidence="11">
    <location>
        <begin position="99"/>
        <end position="255"/>
    </location>
</feature>
<dbReference type="InterPro" id="IPR000436">
    <property type="entry name" value="Sushi_SCR_CCP_dom"/>
</dbReference>
<dbReference type="Pfam" id="PF23263">
    <property type="entry name" value="C8-3_MUC4"/>
    <property type="match status" value="1"/>
</dbReference>
<feature type="region of interest" description="Disordered" evidence="7">
    <location>
        <begin position="1703"/>
        <end position="1734"/>
    </location>
</feature>
<proteinExistence type="predicted"/>
<dbReference type="GO" id="GO:0016020">
    <property type="term" value="C:membrane"/>
    <property type="evidence" value="ECO:0007669"/>
    <property type="project" value="UniProtKB-SubCell"/>
</dbReference>
<keyword evidence="14" id="KW-1185">Reference proteome</keyword>
<keyword evidence="6" id="KW-0768">Sushi</keyword>
<evidence type="ECO:0000256" key="8">
    <source>
        <dbReference type="SAM" id="Phobius"/>
    </source>
</evidence>
<evidence type="ECO:0000256" key="7">
    <source>
        <dbReference type="SAM" id="MobiDB-lite"/>
    </source>
</evidence>
<feature type="compositionally biased region" description="Polar residues" evidence="7">
    <location>
        <begin position="1184"/>
        <end position="1216"/>
    </location>
</feature>
<dbReference type="GO" id="GO:0007160">
    <property type="term" value="P:cell-matrix adhesion"/>
    <property type="evidence" value="ECO:0007669"/>
    <property type="project" value="InterPro"/>
</dbReference>
<dbReference type="InterPro" id="IPR051495">
    <property type="entry name" value="Epithelial_Barrier/Signaling"/>
</dbReference>
<dbReference type="Pfam" id="PF00084">
    <property type="entry name" value="Sushi"/>
    <property type="match status" value="2"/>
</dbReference>
<comment type="subcellular location">
    <subcellularLocation>
        <location evidence="1">Membrane</location>
    </subcellularLocation>
</comment>
<sequence length="1848" mass="201959">MNYFSHYSVFLLLNSINFLKGISEADFYPFGLQNGDSRAPTNDDGSTNPIPVSSLFPFFNHQHDSLIVNTNGVISFLGTMATFTPSPFPLESYRRLIAPYWTDVDTRNGGDIWYRETTNATILQKASDDIQTVFPEQFNFQASWMFIATWSDVAFYGADSIGRTKRCTFQCLLITNGRHSFTVFLYDKIEWTTGTASGGSSSTGLGGVPAQVGFDAGDGINFFALDASRTSDIINVSTMSNIDVPGKFVFRVDSSSIKQGGCNTNGTLTVTPREATMLGGTRLIISGPCFNITETVSLQMSDGIAVSCKLQTDISVTCISPQVFRTGKEVILLNIIQADDILSFRGTLTIVNQALTKQLLIRNPTSWKYGQTVDIVWRPVQMGFPVDTLISLDLYIPKVSNNTINKLVYHSFITILHDDDVAFGIYSFPLDFKVEAGILKLSSNDSQSPYYWTDMFTVSVNISISQKICSDWIEQDQEFPIITSEDVSPCPCSLDVVLIDTTRFHVDPSCVNTEASDFDCPYQPSAMACFKQNIPSLKGYDHQCCYDDSGVLMNPNGFDQSGFVNRYHYFGHGYNNIPFLSNFVFDTMPYQHCCVYPSQDFETVDIHIYTLCSSFYIRRPPQSCLNYVPPRTARVSGDPHYVTFDGFLYTFNPVGEFVGLANENFTIQLRMEQFGNSQGSAVTAFVAKPFQTADVVEVQPNTIRGLDVIVNGEVIDFDSLISRTLSFYGGTVERIDEERPTIIINFETEGFSIKTFTAVNILNLIILVPPDLQEGDFTGLFGNNDGVKDNELVSRDGNLIESNSSTSDIHNKFGLSWRTLENESLFTYSNGRSHDSYQDYNFSPVTDIPQNIDPLIINECRNNTECIYDYYVTGDQGLGQSSANASRDYDVISNLTVEVITCGFPNNISNAVWIADGYTEGSTAFLTCGNEYYPVDAISSCTTSGYWLEVNVTCIPLPNCGHPPKVANASWLPGVESNGQTAILMCNDGFYKYDIVQINCTTNNTWTGFEGGFCFQECKDPPYEGGGKWSVEGYRNGSIAVLSCNPGFTSSLTSVTIQCNLNGQWEQANDSCTLETTTSYESSTEYIGSTVVNMSTSAKVGTTVSSNPQTLSELRSTFATTTESGRTPSTSTGQTYTFQTTTEHKSSLSTATGGRSTYLSITDSSTTSNSTEINSPLETKTESSRSTLSTATEQTSIHQTTVENTTKPTIGPSTSFESTLNFSILTEQTSAPQAPREQTSTQLTTNKTTTTSQTTFVPTTILSTDPEPDTTHSTSTAQASSDLDTREQTSTQLTTNETITTFPPTAVPSRTLSTTMESSSTLSISTELTSIPFRTSKTTTTFQPTTVATTTFSKTMGSGTTLSTSTAQTSSDLAIREQTSTELIKDETITNFSTTAVPTSTFSKTMESSSTLSTSTEETITHLSTREQTSTQLTTNETLTSFSTTTVPTTTFSTTTEKSSSLSTSTEHTSYPLSTRKQTSIPLTTSKNTTTSPTTTEPISAITTTTESSSTFSTEHSATRGQTSTQLATSTFPTTTVPTSSFAISKESSSTPSTSAKQTSSSQSTAENITAFPPSTESTIVSTTTTQPTSILSSKNIFKQTSTHQTTTEQTNKFPTSTESSNTHLSSTEQTSTSPLTTERITTTPPTTVSTTSKEPKNSLSTTVEQSGTTVTIREETVSILTIKDTIIKFPTTTGFISSLPTSTKTGFRRSTQTSLISTNPVSPDSKGKYASDDDTGNKLTLTITIVSSVVGVLILITIVSIFVACLYRKKKYGTPPNGSMHRSTNMHSDSCSNDSNGWDSFHRNSGPPLYRRSWTFDHKNAFPSFRNLSYLQKDQTDSTEKIDNYHV</sequence>
<name>A0A6J8C6V9_MYTCO</name>
<feature type="region of interest" description="Disordered" evidence="7">
    <location>
        <begin position="1140"/>
        <end position="1216"/>
    </location>
</feature>
<dbReference type="PROSITE" id="PS50923">
    <property type="entry name" value="SUSHI"/>
    <property type="match status" value="2"/>
</dbReference>
<feature type="compositionally biased region" description="Low complexity" evidence="7">
    <location>
        <begin position="1311"/>
        <end position="1324"/>
    </location>
</feature>
<feature type="domain" description="VWFD" evidence="12">
    <location>
        <begin position="631"/>
        <end position="825"/>
    </location>
</feature>
<feature type="domain" description="Sushi" evidence="10">
    <location>
        <begin position="1016"/>
        <end position="1074"/>
    </location>
</feature>
<evidence type="ECO:0000259" key="11">
    <source>
        <dbReference type="PROSITE" id="PS51220"/>
    </source>
</evidence>
<organism evidence="13 14">
    <name type="scientific">Mytilus coruscus</name>
    <name type="common">Sea mussel</name>
    <dbReference type="NCBI Taxonomy" id="42192"/>
    <lineage>
        <taxon>Eukaryota</taxon>
        <taxon>Metazoa</taxon>
        <taxon>Spiralia</taxon>
        <taxon>Lophotrochozoa</taxon>
        <taxon>Mollusca</taxon>
        <taxon>Bivalvia</taxon>
        <taxon>Autobranchia</taxon>
        <taxon>Pteriomorphia</taxon>
        <taxon>Mytilida</taxon>
        <taxon>Mytiloidea</taxon>
        <taxon>Mytilidae</taxon>
        <taxon>Mytilinae</taxon>
        <taxon>Mytilus</taxon>
    </lineage>
</organism>
<evidence type="ECO:0000256" key="3">
    <source>
        <dbReference type="ARBA" id="ARBA00022989"/>
    </source>
</evidence>
<dbReference type="InterPro" id="IPR056619">
    <property type="entry name" value="C8-3_MUC4"/>
</dbReference>
<feature type="domain" description="Sushi" evidence="10">
    <location>
        <begin position="900"/>
        <end position="956"/>
    </location>
</feature>
<feature type="compositionally biased region" description="Polar residues" evidence="7">
    <location>
        <begin position="1658"/>
        <end position="1668"/>
    </location>
</feature>
<keyword evidence="3 8" id="KW-1133">Transmembrane helix</keyword>
<evidence type="ECO:0000259" key="12">
    <source>
        <dbReference type="PROSITE" id="PS51233"/>
    </source>
</evidence>
<dbReference type="SMART" id="SM00723">
    <property type="entry name" value="AMOP"/>
    <property type="match status" value="1"/>
</dbReference>
<feature type="region of interest" description="Disordered" evidence="7">
    <location>
        <begin position="1228"/>
        <end position="1324"/>
    </location>
</feature>
<feature type="compositionally biased region" description="Low complexity" evidence="7">
    <location>
        <begin position="1294"/>
        <end position="1304"/>
    </location>
</feature>
<feature type="compositionally biased region" description="Low complexity" evidence="7">
    <location>
        <begin position="1403"/>
        <end position="1470"/>
    </location>
</feature>
<dbReference type="Gene3D" id="2.10.70.10">
    <property type="entry name" value="Complement Module, domain 1"/>
    <property type="match status" value="1"/>
</dbReference>
<dbReference type="Proteomes" id="UP000507470">
    <property type="component" value="Unassembled WGS sequence"/>
</dbReference>
<evidence type="ECO:0000313" key="14">
    <source>
        <dbReference type="Proteomes" id="UP000507470"/>
    </source>
</evidence>
<dbReference type="OrthoDB" id="6236007at2759"/>
<dbReference type="SMART" id="SM00032">
    <property type="entry name" value="CCP"/>
    <property type="match status" value="3"/>
</dbReference>
<dbReference type="InterPro" id="IPR005533">
    <property type="entry name" value="AMOP_dom"/>
</dbReference>
<keyword evidence="4 8" id="KW-0472">Membrane</keyword>
<dbReference type="InterPro" id="IPR003886">
    <property type="entry name" value="NIDO_dom"/>
</dbReference>
<feature type="compositionally biased region" description="Polar residues" evidence="7">
    <location>
        <begin position="1147"/>
        <end position="1159"/>
    </location>
</feature>
<feature type="domain" description="AMOP" evidence="9">
    <location>
        <begin position="461"/>
        <end position="619"/>
    </location>
</feature>
<feature type="compositionally biased region" description="Polar residues" evidence="7">
    <location>
        <begin position="1612"/>
        <end position="1630"/>
    </location>
</feature>
<feature type="compositionally biased region" description="Polar residues" evidence="7">
    <location>
        <begin position="1703"/>
        <end position="1723"/>
    </location>
</feature>
<dbReference type="CDD" id="cd00033">
    <property type="entry name" value="CCP"/>
    <property type="match status" value="2"/>
</dbReference>
<keyword evidence="5" id="KW-1015">Disulfide bond</keyword>
<feature type="transmembrane region" description="Helical" evidence="8">
    <location>
        <begin position="1746"/>
        <end position="1768"/>
    </location>
</feature>
<dbReference type="PANTHER" id="PTHR13802:SF59">
    <property type="entry name" value="SUSHI DOMAIN-CONTAINING PROTEIN 2"/>
    <property type="match status" value="1"/>
</dbReference>
<dbReference type="EMBL" id="CACVKT020004670">
    <property type="protein sequence ID" value="CAC5391206.1"/>
    <property type="molecule type" value="Genomic_DNA"/>
</dbReference>
<dbReference type="PROSITE" id="PS51220">
    <property type="entry name" value="NIDO"/>
    <property type="match status" value="1"/>
</dbReference>
<dbReference type="Pfam" id="PF03782">
    <property type="entry name" value="AMOP"/>
    <property type="match status" value="1"/>
</dbReference>
<evidence type="ECO:0000256" key="1">
    <source>
        <dbReference type="ARBA" id="ARBA00004370"/>
    </source>
</evidence>
<feature type="compositionally biased region" description="Low complexity" evidence="7">
    <location>
        <begin position="1479"/>
        <end position="1516"/>
    </location>
</feature>
<dbReference type="Pfam" id="PF06119">
    <property type="entry name" value="NIDO"/>
    <property type="match status" value="1"/>
</dbReference>
<dbReference type="SMART" id="SM00539">
    <property type="entry name" value="NIDO"/>
    <property type="match status" value="1"/>
</dbReference>
<dbReference type="PROSITE" id="PS51233">
    <property type="entry name" value="VWFD"/>
    <property type="match status" value="1"/>
</dbReference>
<dbReference type="InterPro" id="IPR001846">
    <property type="entry name" value="VWF_type-D"/>
</dbReference>
<evidence type="ECO:0000256" key="6">
    <source>
        <dbReference type="PROSITE-ProRule" id="PRU00302"/>
    </source>
</evidence>
<feature type="compositionally biased region" description="Low complexity" evidence="7">
    <location>
        <begin position="1160"/>
        <end position="1175"/>
    </location>
</feature>
<dbReference type="InterPro" id="IPR035976">
    <property type="entry name" value="Sushi/SCR/CCP_sf"/>
</dbReference>
<dbReference type="PROSITE" id="PS50856">
    <property type="entry name" value="AMOP"/>
    <property type="match status" value="1"/>
</dbReference>
<dbReference type="SMART" id="SM00216">
    <property type="entry name" value="VWD"/>
    <property type="match status" value="1"/>
</dbReference>
<protein>
    <submittedName>
        <fullName evidence="13">Sushi, nidogen and EGF-like domain-containing protein 1,Alpha-tectorin</fullName>
    </submittedName>
</protein>
<keyword evidence="2 8" id="KW-0812">Transmembrane</keyword>
<evidence type="ECO:0000259" key="10">
    <source>
        <dbReference type="PROSITE" id="PS50923"/>
    </source>
</evidence>
<feature type="compositionally biased region" description="Low complexity" evidence="7">
    <location>
        <begin position="1529"/>
        <end position="1611"/>
    </location>
</feature>
<comment type="caution">
    <text evidence="6">Lacks conserved residue(s) required for the propagation of feature annotation.</text>
</comment>
<feature type="compositionally biased region" description="Low complexity" evidence="7">
    <location>
        <begin position="1238"/>
        <end position="1260"/>
    </location>
</feature>